<comment type="caution">
    <text evidence="1">The sequence shown here is derived from an EMBL/GenBank/DDBJ whole genome shotgun (WGS) entry which is preliminary data.</text>
</comment>
<sequence length="197" mass="22211">MNDTTHRETIPTDDEVLTALPRSIAAGAFEVFDPEKAARELTAESETESWTEQKMRADFMHAQSFVSRDPEDYDPADALDYAEYANPWISGDEKWMNEWIYLQSATQRWREDPEFAAGLNIEGGGDDAPTPIQLRSELQARYIAEHGIERAENGLLTSHYVTRIEDRDHGPSPLANYLPGNALAAHAANFERDGVER</sequence>
<evidence type="ECO:0000313" key="1">
    <source>
        <dbReference type="EMBL" id="MBU3066422.1"/>
    </source>
</evidence>
<keyword evidence="2" id="KW-1185">Reference proteome</keyword>
<dbReference type="RefSeq" id="WP_215922494.1">
    <property type="nucleotide sequence ID" value="NZ_JAHKNI010000014.1"/>
</dbReference>
<name>A0ABS6B7Y5_9NOCA</name>
<organism evidence="1 2">
    <name type="scientific">Nocardia albiluteola</name>
    <dbReference type="NCBI Taxonomy" id="2842303"/>
    <lineage>
        <taxon>Bacteria</taxon>
        <taxon>Bacillati</taxon>
        <taxon>Actinomycetota</taxon>
        <taxon>Actinomycetes</taxon>
        <taxon>Mycobacteriales</taxon>
        <taxon>Nocardiaceae</taxon>
        <taxon>Nocardia</taxon>
    </lineage>
</organism>
<accession>A0ABS6B7Y5</accession>
<evidence type="ECO:0000313" key="2">
    <source>
        <dbReference type="Proteomes" id="UP000733379"/>
    </source>
</evidence>
<reference evidence="1 2" key="1">
    <citation type="submission" date="2021-06" db="EMBL/GenBank/DDBJ databases">
        <title>Actinomycetes sequencing.</title>
        <authorList>
            <person name="Shan Q."/>
        </authorList>
    </citation>
    <scope>NUCLEOTIDE SEQUENCE [LARGE SCALE GENOMIC DNA]</scope>
    <source>
        <strain evidence="1 2">NEAU-G5</strain>
    </source>
</reference>
<proteinExistence type="predicted"/>
<dbReference type="Proteomes" id="UP000733379">
    <property type="component" value="Unassembled WGS sequence"/>
</dbReference>
<gene>
    <name evidence="1" type="ORF">KO481_33485</name>
</gene>
<protein>
    <submittedName>
        <fullName evidence="1">Uncharacterized protein</fullName>
    </submittedName>
</protein>
<dbReference type="EMBL" id="JAHKNI010000014">
    <property type="protein sequence ID" value="MBU3066422.1"/>
    <property type="molecule type" value="Genomic_DNA"/>
</dbReference>